<dbReference type="Pfam" id="PF07727">
    <property type="entry name" value="RVT_2"/>
    <property type="match status" value="1"/>
</dbReference>
<gene>
    <name evidence="2" type="ORF">Tco_0657233</name>
</gene>
<sequence length="354" mass="40002">MTIVRCLLNIDVLNDWPMFQLDIDNAFLYGDLNEVVYMKPPQGYYASDYNKVCILKKSLYGLKRAPRQWNAKLTCALVENGFSQSKSDYSLFTKSDNGVFLALLVYVDDIIITGNDTSEIEKFKEFLRTKFMIKDLGNLKYFLGIEVINTNKGICLNQRKYVLDLLTGYGMLACKPARTPMLSKVSISNEATSIDPLLDNIVDYQKLMGKLIYLTNTRPDISYVVHCLSQFMHAPLKSHLSIKTTNTISKSSSEAEYRALASVTSEVIWVLKVLKDLGYDNLLPVSLFCDSKPAIKIAANPVFHERTKHLEIDLHFVREKILKGVIKTVKVDSANQIANILTKGMDKIQQIVGS</sequence>
<keyword evidence="3" id="KW-1185">Reference proteome</keyword>
<dbReference type="PANTHER" id="PTHR11439">
    <property type="entry name" value="GAG-POL-RELATED RETROTRANSPOSON"/>
    <property type="match status" value="1"/>
</dbReference>
<dbReference type="InterPro" id="IPR043502">
    <property type="entry name" value="DNA/RNA_pol_sf"/>
</dbReference>
<accession>A0ABQ4XB01</accession>
<dbReference type="CDD" id="cd09272">
    <property type="entry name" value="RNase_HI_RT_Ty1"/>
    <property type="match status" value="1"/>
</dbReference>
<organism evidence="2 3">
    <name type="scientific">Tanacetum coccineum</name>
    <dbReference type="NCBI Taxonomy" id="301880"/>
    <lineage>
        <taxon>Eukaryota</taxon>
        <taxon>Viridiplantae</taxon>
        <taxon>Streptophyta</taxon>
        <taxon>Embryophyta</taxon>
        <taxon>Tracheophyta</taxon>
        <taxon>Spermatophyta</taxon>
        <taxon>Magnoliopsida</taxon>
        <taxon>eudicotyledons</taxon>
        <taxon>Gunneridae</taxon>
        <taxon>Pentapetalae</taxon>
        <taxon>asterids</taxon>
        <taxon>campanulids</taxon>
        <taxon>Asterales</taxon>
        <taxon>Asteraceae</taxon>
        <taxon>Asteroideae</taxon>
        <taxon>Anthemideae</taxon>
        <taxon>Anthemidinae</taxon>
        <taxon>Tanacetum</taxon>
    </lineage>
</organism>
<dbReference type="SUPFAM" id="SSF56672">
    <property type="entry name" value="DNA/RNA polymerases"/>
    <property type="match status" value="1"/>
</dbReference>
<evidence type="ECO:0000313" key="2">
    <source>
        <dbReference type="EMBL" id="GJS62449.1"/>
    </source>
</evidence>
<dbReference type="InterPro" id="IPR013103">
    <property type="entry name" value="RVT_2"/>
</dbReference>
<dbReference type="EMBL" id="BQNB010009361">
    <property type="protein sequence ID" value="GJS62449.1"/>
    <property type="molecule type" value="Genomic_DNA"/>
</dbReference>
<reference evidence="2" key="1">
    <citation type="journal article" date="2022" name="Int. J. Mol. Sci.">
        <title>Draft Genome of Tanacetum Coccineum: Genomic Comparison of Closely Related Tanacetum-Family Plants.</title>
        <authorList>
            <person name="Yamashiro T."/>
            <person name="Shiraishi A."/>
            <person name="Nakayama K."/>
            <person name="Satake H."/>
        </authorList>
    </citation>
    <scope>NUCLEOTIDE SEQUENCE</scope>
</reference>
<comment type="caution">
    <text evidence="2">The sequence shown here is derived from an EMBL/GenBank/DDBJ whole genome shotgun (WGS) entry which is preliminary data.</text>
</comment>
<evidence type="ECO:0000313" key="3">
    <source>
        <dbReference type="Proteomes" id="UP001151760"/>
    </source>
</evidence>
<reference evidence="2" key="2">
    <citation type="submission" date="2022-01" db="EMBL/GenBank/DDBJ databases">
        <authorList>
            <person name="Yamashiro T."/>
            <person name="Shiraishi A."/>
            <person name="Satake H."/>
            <person name="Nakayama K."/>
        </authorList>
    </citation>
    <scope>NUCLEOTIDE SEQUENCE</scope>
</reference>
<dbReference type="Proteomes" id="UP001151760">
    <property type="component" value="Unassembled WGS sequence"/>
</dbReference>
<name>A0ABQ4XB01_9ASTR</name>
<proteinExistence type="predicted"/>
<evidence type="ECO:0000259" key="1">
    <source>
        <dbReference type="Pfam" id="PF07727"/>
    </source>
</evidence>
<protein>
    <submittedName>
        <fullName evidence="2">Ribonuclease H-like domain-containing protein</fullName>
    </submittedName>
</protein>
<dbReference type="PANTHER" id="PTHR11439:SF489">
    <property type="entry name" value="RNA-DIRECTED DNA POLYMERASE"/>
    <property type="match status" value="1"/>
</dbReference>
<feature type="domain" description="Reverse transcriptase Ty1/copia-type" evidence="1">
    <location>
        <begin position="2"/>
        <end position="182"/>
    </location>
</feature>